<reference evidence="1 2" key="1">
    <citation type="submission" date="2019-09" db="EMBL/GenBank/DDBJ databases">
        <title>Bird 10,000 Genomes (B10K) Project - Family phase.</title>
        <authorList>
            <person name="Zhang G."/>
        </authorList>
    </citation>
    <scope>NUCLEOTIDE SEQUENCE [LARGE SCALE GENOMIC DNA]</scope>
    <source>
        <strain evidence="1">B10K-DU-012-14</strain>
        <tissue evidence="1">Blood</tissue>
    </source>
</reference>
<feature type="non-terminal residue" evidence="1">
    <location>
        <position position="1"/>
    </location>
</feature>
<sequence>GWSAQEDNVLYRLLVPLQPPPGHAFCLETDTTKEMPTSASCLRVHLRCMCVRERLVEDVLCFLHHSEDELKRQDPSLLNTLCTNSFLDIEETASWFQALVKDAWSLLPLSHCCQLTVLPATRSCKLRIENGEETLSIEMIFGVSLDNSDSFLSLD</sequence>
<feature type="non-terminal residue" evidence="1">
    <location>
        <position position="155"/>
    </location>
</feature>
<dbReference type="AlphaFoldDB" id="A0A7L3DUJ0"/>
<dbReference type="Proteomes" id="UP000519225">
    <property type="component" value="Unassembled WGS sequence"/>
</dbReference>
<accession>A0A7L3DUJ0</accession>
<keyword evidence="2" id="KW-1185">Reference proteome</keyword>
<organism evidence="1 2">
    <name type="scientific">Pluvianellus socialis</name>
    <name type="common">Magellanic plover</name>
    <dbReference type="NCBI Taxonomy" id="227228"/>
    <lineage>
        <taxon>Eukaryota</taxon>
        <taxon>Metazoa</taxon>
        <taxon>Chordata</taxon>
        <taxon>Craniata</taxon>
        <taxon>Vertebrata</taxon>
        <taxon>Euteleostomi</taxon>
        <taxon>Archelosauria</taxon>
        <taxon>Archosauria</taxon>
        <taxon>Dinosauria</taxon>
        <taxon>Saurischia</taxon>
        <taxon>Theropoda</taxon>
        <taxon>Coelurosauria</taxon>
        <taxon>Aves</taxon>
        <taxon>Neognathae</taxon>
        <taxon>Neoaves</taxon>
        <taxon>Charadriiformes</taxon>
        <taxon>Charadriidae</taxon>
        <taxon>Pluvianellus</taxon>
    </lineage>
</organism>
<comment type="caution">
    <text evidence="1">The sequence shown here is derived from an EMBL/GenBank/DDBJ whole genome shotgun (WGS) entry which is preliminary data.</text>
</comment>
<evidence type="ECO:0000313" key="1">
    <source>
        <dbReference type="EMBL" id="NXT59491.1"/>
    </source>
</evidence>
<dbReference type="EMBL" id="VZTS01049600">
    <property type="protein sequence ID" value="NXT59491.1"/>
    <property type="molecule type" value="Genomic_DNA"/>
</dbReference>
<protein>
    <submittedName>
        <fullName evidence="1">IPIL1 protein</fullName>
    </submittedName>
</protein>
<proteinExistence type="predicted"/>
<name>A0A7L3DUJ0_PLUSO</name>
<gene>
    <name evidence="1" type="primary">Itpripl1_5</name>
    <name evidence="1" type="ORF">PLUSOC_R15389</name>
</gene>
<evidence type="ECO:0000313" key="2">
    <source>
        <dbReference type="Proteomes" id="UP000519225"/>
    </source>
</evidence>